<comment type="caution">
    <text evidence="2">The sequence shown here is derived from an EMBL/GenBank/DDBJ whole genome shotgun (WGS) entry which is preliminary data.</text>
</comment>
<evidence type="ECO:0000313" key="3">
    <source>
        <dbReference type="Proteomes" id="UP001174691"/>
    </source>
</evidence>
<feature type="region of interest" description="Disordered" evidence="1">
    <location>
        <begin position="109"/>
        <end position="225"/>
    </location>
</feature>
<organism evidence="2 3">
    <name type="scientific">Coniochaeta hoffmannii</name>
    <dbReference type="NCBI Taxonomy" id="91930"/>
    <lineage>
        <taxon>Eukaryota</taxon>
        <taxon>Fungi</taxon>
        <taxon>Dikarya</taxon>
        <taxon>Ascomycota</taxon>
        <taxon>Pezizomycotina</taxon>
        <taxon>Sordariomycetes</taxon>
        <taxon>Sordariomycetidae</taxon>
        <taxon>Coniochaetales</taxon>
        <taxon>Coniochaetaceae</taxon>
        <taxon>Coniochaeta</taxon>
    </lineage>
</organism>
<gene>
    <name evidence="2" type="ORF">NKR19_g3666</name>
</gene>
<dbReference type="EMBL" id="JANBVN010000042">
    <property type="protein sequence ID" value="KAJ9158051.1"/>
    <property type="molecule type" value="Genomic_DNA"/>
</dbReference>
<dbReference type="AlphaFoldDB" id="A0AA38VLU4"/>
<name>A0AA38VLU4_9PEZI</name>
<dbReference type="Proteomes" id="UP001174691">
    <property type="component" value="Unassembled WGS sequence"/>
</dbReference>
<evidence type="ECO:0000256" key="1">
    <source>
        <dbReference type="SAM" id="MobiDB-lite"/>
    </source>
</evidence>
<protein>
    <submittedName>
        <fullName evidence="2">Uncharacterized protein</fullName>
    </submittedName>
</protein>
<feature type="compositionally biased region" description="Gly residues" evidence="1">
    <location>
        <begin position="145"/>
        <end position="209"/>
    </location>
</feature>
<reference evidence="2" key="1">
    <citation type="submission" date="2022-07" db="EMBL/GenBank/DDBJ databases">
        <title>Fungi with potential for degradation of polypropylene.</title>
        <authorList>
            <person name="Gostincar C."/>
        </authorList>
    </citation>
    <scope>NUCLEOTIDE SEQUENCE</scope>
    <source>
        <strain evidence="2">EXF-13287</strain>
    </source>
</reference>
<evidence type="ECO:0000313" key="2">
    <source>
        <dbReference type="EMBL" id="KAJ9158051.1"/>
    </source>
</evidence>
<sequence>MPADGTKASTTYSVIYTSTITWYGNPEDYTPPYAPISTPKPCIPPKDPLRFTASWCIPTIGTERSISQSCITQTLSLVYSTAAPGFIPAPTITFVTTDKNPTVVYSTIQTPDYGVNPGTKDQVDHTSASPTTDPPEYQSQVAGNSGLGGGNAGSSGNNGGGGGPAPTGNSGGGSGSGGSGSGSGNGSGSGSGGSGNGNGSGDGGVGVGSNPGATANNPGHAPAQAPITVGVQPTAVVVNGQTISDNPAAPTQTIIVGSQAVTINPTQVIVAGQTVTRPGATGGVYIPTPTSTNIQGVPVVVSSSIAIIGGTSFTLGPTATTTIINNQPVTIGPSGVVVASTTIPVVFMPTPTQVAVEGGELITAIGPSVVVIHGTTITYGPDKPASTTVVDDDTITIGPSGVVVHGTTIGGPTARSSDSQYEIVGGATITQIGPSVVVINNATYTVGPGAGTTTTVVGGETITIGPSGVAVGTHTIAYPFGPTTTITPKATGTAPTASPTASKDAGLALRPDAWRAFVCIAIGVVGFAV</sequence>
<keyword evidence="3" id="KW-1185">Reference proteome</keyword>
<proteinExistence type="predicted"/>
<accession>A0AA38VLU4</accession>